<feature type="signal peptide" evidence="1">
    <location>
        <begin position="1"/>
        <end position="23"/>
    </location>
</feature>
<dbReference type="Pfam" id="PF11604">
    <property type="entry name" value="CusF_Ec"/>
    <property type="match status" value="1"/>
</dbReference>
<accession>A0AAI9DIH9</accession>
<keyword evidence="1" id="KW-0732">Signal</keyword>
<sequence length="108" mass="11260">MSIKFVQALIGALFAFVLTSAHAETSASAQPQPAAAVYRIHGVVKATAPGAITLAHEAVPELQWPAMTMPFALASGLTPPPLKVDQAVEADVSLVDGRYVITAIRPRG</sequence>
<dbReference type="RefSeq" id="WP_053075809.1">
    <property type="nucleotide sequence ID" value="NZ_CACVCI010000001.1"/>
</dbReference>
<name>A0AAI9DIH9_PLUGE</name>
<organism evidence="2">
    <name type="scientific">Pluralibacter gergoviae</name>
    <name type="common">Enterobacter gergoviae</name>
    <dbReference type="NCBI Taxonomy" id="61647"/>
    <lineage>
        <taxon>Bacteria</taxon>
        <taxon>Pseudomonadati</taxon>
        <taxon>Pseudomonadota</taxon>
        <taxon>Gammaproteobacteria</taxon>
        <taxon>Enterobacterales</taxon>
        <taxon>Enterobacteriaceae</taxon>
        <taxon>Pluralibacter</taxon>
    </lineage>
</organism>
<evidence type="ECO:0000313" key="2">
    <source>
        <dbReference type="EMBL" id="EML1470659.1"/>
    </source>
</evidence>
<dbReference type="InterPro" id="IPR042230">
    <property type="entry name" value="CusF_sf"/>
</dbReference>
<protein>
    <submittedName>
        <fullName evidence="2">Copper-binding protein</fullName>
    </submittedName>
</protein>
<feature type="chain" id="PRO_5042569070" evidence="1">
    <location>
        <begin position="24"/>
        <end position="108"/>
    </location>
</feature>
<reference evidence="2" key="1">
    <citation type="submission" date="2024-02" db="EMBL/GenBank/DDBJ databases">
        <authorList>
            <consortium name="Clinical and Environmental Microbiology Branch: Whole genome sequencing antimicrobial resistance pathogens in the healthcare setting"/>
        </authorList>
    </citation>
    <scope>NUCLEOTIDE SEQUENCE</scope>
    <source>
        <strain evidence="2">2021DK-00143</strain>
    </source>
</reference>
<proteinExistence type="predicted"/>
<gene>
    <name evidence="2" type="ORF">QEG54_001354</name>
</gene>
<dbReference type="InterPro" id="IPR021647">
    <property type="entry name" value="CusF_Ec"/>
</dbReference>
<dbReference type="Gene3D" id="2.40.50.320">
    <property type="entry name" value="Copper binding periplasmic protein CusF"/>
    <property type="match status" value="1"/>
</dbReference>
<comment type="caution">
    <text evidence="2">The sequence shown here is derived from an EMBL/GenBank/DDBJ whole genome shotgun (WGS) entry which is preliminary data.</text>
</comment>
<dbReference type="EMBL" id="ABLOKC030000005">
    <property type="protein sequence ID" value="EML1470659.1"/>
    <property type="molecule type" value="Genomic_DNA"/>
</dbReference>
<dbReference type="AlphaFoldDB" id="A0AAI9DIH9"/>
<evidence type="ECO:0000256" key="1">
    <source>
        <dbReference type="SAM" id="SignalP"/>
    </source>
</evidence>